<evidence type="ECO:0000256" key="4">
    <source>
        <dbReference type="ARBA" id="ARBA00022692"/>
    </source>
</evidence>
<keyword evidence="4 7" id="KW-0812">Transmembrane</keyword>
<feature type="transmembrane region" description="Helical" evidence="7">
    <location>
        <begin position="89"/>
        <end position="112"/>
    </location>
</feature>
<dbReference type="Pfam" id="PF00507">
    <property type="entry name" value="Oxidored_q4"/>
    <property type="match status" value="1"/>
</dbReference>
<dbReference type="GO" id="GO:0050136">
    <property type="term" value="F:NADH dehydrogenase (quinone) (non-electrogenic) activity"/>
    <property type="evidence" value="ECO:0007669"/>
    <property type="project" value="UniProtKB-UniRule"/>
</dbReference>
<evidence type="ECO:0000313" key="9">
    <source>
        <dbReference type="EMBL" id="ADI01036.1"/>
    </source>
</evidence>
<comment type="function">
    <text evidence="7">NDH-1 shuttles electrons from NADH, via FMN and iron-sulfur (Fe-S) centers, to quinones in the respiratory chain. The immediate electron acceptor for the enzyme in this species is believed to be a menaquinone. Couples the redox reaction to proton translocation (for every two electrons transferred, four hydrogen ions are translocated across the cytoplasmic membrane), and thus conserves the redox energy in a proton gradient.</text>
</comment>
<evidence type="ECO:0000256" key="1">
    <source>
        <dbReference type="ARBA" id="ARBA00004141"/>
    </source>
</evidence>
<evidence type="ECO:0000256" key="5">
    <source>
        <dbReference type="ARBA" id="ARBA00022989"/>
    </source>
</evidence>
<keyword evidence="5 7" id="KW-1133">Transmembrane helix</keyword>
<comment type="catalytic activity">
    <reaction evidence="7 8">
        <text>a quinone + NADH + 5 H(+)(in) = a quinol + NAD(+) + 4 H(+)(out)</text>
        <dbReference type="Rhea" id="RHEA:57888"/>
        <dbReference type="ChEBI" id="CHEBI:15378"/>
        <dbReference type="ChEBI" id="CHEBI:24646"/>
        <dbReference type="ChEBI" id="CHEBI:57540"/>
        <dbReference type="ChEBI" id="CHEBI:57945"/>
        <dbReference type="ChEBI" id="CHEBI:132124"/>
    </reaction>
</comment>
<sequence length="120" mass="13690">MSDSATLGVFFFLAAAFPIAALAAAWVFRRKPKVKKGDEKLLPYECGVDSIGPTWGRFRVNYFLYALVFLAFDVEIVFLLPWAVKFGRLGLFALIEMLVFIIILVAGLWYAWKEGALRWY</sequence>
<name>D7CJE7_SYNLT</name>
<dbReference type="InterPro" id="IPR023043">
    <property type="entry name" value="NAD(P)H_OxRDtase_bac/plastid"/>
</dbReference>
<reference evidence="10" key="1">
    <citation type="journal article" date="2010" name="Stand. Genomic Sci.">
        <title>Complete genome sequence of Syntrophothermus lipocalidus type strain (TGB-C1T).</title>
        <authorList>
            <consortium name="US DOE Joint Genome Institute (JGI-PGF)"/>
            <person name="Djao O."/>
            <person name="Zhang X."/>
            <person name="Lucas S."/>
            <person name="Lapidus A."/>
            <person name="Glavina Del Rio T."/>
            <person name="Nolan M."/>
            <person name="Tice H."/>
            <person name="Cheng J."/>
            <person name="Han C."/>
            <person name="Tapia R."/>
            <person name="Goodwin L."/>
            <person name="Pitluck S."/>
            <person name="Liolios K."/>
            <person name="Ivanova N."/>
            <person name="Mavromatis K."/>
            <person name="Mikhailova N."/>
            <person name="Ovchinnikova G."/>
            <person name="Pati A."/>
            <person name="Brambilla E."/>
            <person name="Chen A."/>
            <person name="Palaniappan K."/>
            <person name="Land M."/>
            <person name="Hauser L."/>
            <person name="Chang Y."/>
            <person name="Jeffries C."/>
            <person name="Rohde M."/>
            <person name="Sikorski J."/>
            <person name="Spring S."/>
            <person name="Goker M."/>
            <person name="Detter J."/>
            <person name="Woyke T."/>
            <person name="Bristow J."/>
            <person name="Eisen J."/>
            <person name="Markowitz V."/>
            <person name="Hugenholtz P."/>
            <person name="Kyrpides N."/>
            <person name="Klenk H."/>
        </authorList>
    </citation>
    <scope>NUCLEOTIDE SEQUENCE [LARGE SCALE GENOMIC DNA]</scope>
    <source>
        <strain evidence="10">DSM 12680 / TGB-C1</strain>
    </source>
</reference>
<reference evidence="9 10" key="2">
    <citation type="journal article" date="2010" name="Stand. Genomic Sci.">
        <title>Complete genome sequence of Syntrophothermus lipocalidus type strain (TGB-C1).</title>
        <authorList>
            <person name="Djao O.D."/>
            <person name="Zhang X."/>
            <person name="Lucas S."/>
            <person name="Lapidus A."/>
            <person name="Del Rio T.G."/>
            <person name="Nolan M."/>
            <person name="Tice H."/>
            <person name="Cheng J.F."/>
            <person name="Han C."/>
            <person name="Tapia R."/>
            <person name="Goodwin L."/>
            <person name="Pitluck S."/>
            <person name="Liolios K."/>
            <person name="Ivanova N."/>
            <person name="Mavromatis K."/>
            <person name="Mikhailova N."/>
            <person name="Ovchinnikova G."/>
            <person name="Pati A."/>
            <person name="Brambilla E."/>
            <person name="Chen A."/>
            <person name="Palaniappan K."/>
            <person name="Land M."/>
            <person name="Hauser L."/>
            <person name="Chang Y.J."/>
            <person name="Jeffries C.D."/>
            <person name="Rohde M."/>
            <person name="Sikorski J."/>
            <person name="Spring S."/>
            <person name="Goker M."/>
            <person name="Detter J.C."/>
            <person name="Woyke T."/>
            <person name="Bristow J."/>
            <person name="Eisen J.A."/>
            <person name="Markowitz V."/>
            <person name="Hugenholtz P."/>
            <person name="Kyrpides N.C."/>
            <person name="Klenk H.P."/>
        </authorList>
    </citation>
    <scope>NUCLEOTIDE SEQUENCE [LARGE SCALE GENOMIC DNA]</scope>
    <source>
        <strain evidence="10">DSM 12680 / TGB-C1</strain>
    </source>
</reference>
<dbReference type="HOGENOM" id="CLU_119549_1_2_9"/>
<keyword evidence="10" id="KW-1185">Reference proteome</keyword>
<dbReference type="EC" id="7.1.1.-" evidence="7"/>
<comment type="subcellular location">
    <subcellularLocation>
        <location evidence="7 8">Cell membrane</location>
        <topology evidence="7 8">Multi-pass membrane protein</topology>
    </subcellularLocation>
    <subcellularLocation>
        <location evidence="1">Membrane</location>
        <topology evidence="1">Multi-pass membrane protein</topology>
    </subcellularLocation>
</comment>
<keyword evidence="3 7" id="KW-0813">Transport</keyword>
<dbReference type="KEGG" id="slp:Slip_0249"/>
<evidence type="ECO:0000256" key="8">
    <source>
        <dbReference type="RuleBase" id="RU003639"/>
    </source>
</evidence>
<keyword evidence="7" id="KW-1003">Cell membrane</keyword>
<dbReference type="HAMAP" id="MF_01394">
    <property type="entry name" value="NDH1_NuoA"/>
    <property type="match status" value="1"/>
</dbReference>
<dbReference type="GO" id="GO:0005886">
    <property type="term" value="C:plasma membrane"/>
    <property type="evidence" value="ECO:0007669"/>
    <property type="project" value="UniProtKB-SubCell"/>
</dbReference>
<evidence type="ECO:0000256" key="6">
    <source>
        <dbReference type="ARBA" id="ARBA00023136"/>
    </source>
</evidence>
<keyword evidence="7 8" id="KW-0520">NAD</keyword>
<evidence type="ECO:0000256" key="7">
    <source>
        <dbReference type="HAMAP-Rule" id="MF_01394"/>
    </source>
</evidence>
<dbReference type="Proteomes" id="UP000000378">
    <property type="component" value="Chromosome"/>
</dbReference>
<evidence type="ECO:0000313" key="10">
    <source>
        <dbReference type="Proteomes" id="UP000000378"/>
    </source>
</evidence>
<dbReference type="PANTHER" id="PTHR11058">
    <property type="entry name" value="NADH-UBIQUINONE OXIDOREDUCTASE CHAIN 3"/>
    <property type="match status" value="1"/>
</dbReference>
<feature type="transmembrane region" description="Helical" evidence="7">
    <location>
        <begin position="62"/>
        <end position="83"/>
    </location>
</feature>
<dbReference type="EMBL" id="CP002048">
    <property type="protein sequence ID" value="ADI01036.1"/>
    <property type="molecule type" value="Genomic_DNA"/>
</dbReference>
<dbReference type="GO" id="GO:0030964">
    <property type="term" value="C:NADH dehydrogenase complex"/>
    <property type="evidence" value="ECO:0007669"/>
    <property type="project" value="TreeGrafter"/>
</dbReference>
<dbReference type="InterPro" id="IPR038430">
    <property type="entry name" value="NDAH_ubi_oxred_su3_sf"/>
</dbReference>
<evidence type="ECO:0000256" key="3">
    <source>
        <dbReference type="ARBA" id="ARBA00022448"/>
    </source>
</evidence>
<dbReference type="STRING" id="643648.Slip_0249"/>
<dbReference type="Gene3D" id="1.20.58.1610">
    <property type="entry name" value="NADH:ubiquinone/plastoquinone oxidoreductase, chain 3"/>
    <property type="match status" value="1"/>
</dbReference>
<dbReference type="PANTHER" id="PTHR11058:SF9">
    <property type="entry name" value="NADH-UBIQUINONE OXIDOREDUCTASE CHAIN 3"/>
    <property type="match status" value="1"/>
</dbReference>
<comment type="subunit">
    <text evidence="7">NDH-1 is composed of 14 different subunits. Subunits NuoA, H, J, K, L, M, N constitute the membrane sector of the complex.</text>
</comment>
<feature type="transmembrane region" description="Helical" evidence="7">
    <location>
        <begin position="6"/>
        <end position="28"/>
    </location>
</feature>
<proteinExistence type="inferred from homology"/>
<dbReference type="eggNOG" id="COG0838">
    <property type="taxonomic scope" value="Bacteria"/>
</dbReference>
<dbReference type="GO" id="GO:0008137">
    <property type="term" value="F:NADH dehydrogenase (ubiquinone) activity"/>
    <property type="evidence" value="ECO:0007669"/>
    <property type="project" value="InterPro"/>
</dbReference>
<accession>D7CJE7</accession>
<keyword evidence="6 7" id="KW-0472">Membrane</keyword>
<dbReference type="AlphaFoldDB" id="D7CJE7"/>
<dbReference type="GO" id="GO:0048038">
    <property type="term" value="F:quinone binding"/>
    <property type="evidence" value="ECO:0007669"/>
    <property type="project" value="UniProtKB-KW"/>
</dbReference>
<protein>
    <recommendedName>
        <fullName evidence="7">NADH-quinone oxidoreductase subunit A</fullName>
        <ecNumber evidence="7">7.1.1.-</ecNumber>
    </recommendedName>
    <alternativeName>
        <fullName evidence="7">NADH dehydrogenase I subunit A</fullName>
    </alternativeName>
    <alternativeName>
        <fullName evidence="7">NDH-1 subunit A</fullName>
    </alternativeName>
    <alternativeName>
        <fullName evidence="7">NUO1</fullName>
    </alternativeName>
</protein>
<evidence type="ECO:0000256" key="2">
    <source>
        <dbReference type="ARBA" id="ARBA00008472"/>
    </source>
</evidence>
<keyword evidence="7 8" id="KW-0874">Quinone</keyword>
<keyword evidence="7" id="KW-1278">Translocase</keyword>
<gene>
    <name evidence="7" type="primary">nuoA</name>
    <name evidence="9" type="ordered locus">Slip_0249</name>
</gene>
<organism evidence="9 10">
    <name type="scientific">Syntrophothermus lipocalidus (strain DSM 12680 / TGB-C1)</name>
    <dbReference type="NCBI Taxonomy" id="643648"/>
    <lineage>
        <taxon>Bacteria</taxon>
        <taxon>Bacillati</taxon>
        <taxon>Bacillota</taxon>
        <taxon>Clostridia</taxon>
        <taxon>Eubacteriales</taxon>
        <taxon>Syntrophomonadaceae</taxon>
        <taxon>Syntrophothermus</taxon>
    </lineage>
</organism>
<dbReference type="InterPro" id="IPR000440">
    <property type="entry name" value="NADH_UbQ/plastoQ_OxRdtase_su3"/>
</dbReference>
<comment type="similarity">
    <text evidence="2 7 8">Belongs to the complex I subunit 3 family.</text>
</comment>